<gene>
    <name evidence="1" type="ORF">ABJ99_1991</name>
</gene>
<evidence type="ECO:0000313" key="1">
    <source>
        <dbReference type="EMBL" id="KPC33135.1"/>
    </source>
</evidence>
<dbReference type="Proteomes" id="UP000037891">
    <property type="component" value="Unassembled WGS sequence"/>
</dbReference>
<evidence type="ECO:0000313" key="2">
    <source>
        <dbReference type="Proteomes" id="UP000037891"/>
    </source>
</evidence>
<dbReference type="PATRIC" id="fig|81035.3.peg.2144"/>
<protein>
    <submittedName>
        <fullName evidence="1">Uncharacterized protein</fullName>
    </submittedName>
</protein>
<comment type="caution">
    <text evidence="1">The sequence shown here is derived from an EMBL/GenBank/DDBJ whole genome shotgun (WGS) entry which is preliminary data.</text>
</comment>
<organism evidence="1 2">
    <name type="scientific">Pseudomonas syringae pv. cilantro</name>
    <dbReference type="NCBI Taxonomy" id="81035"/>
    <lineage>
        <taxon>Bacteria</taxon>
        <taxon>Pseudomonadati</taxon>
        <taxon>Pseudomonadota</taxon>
        <taxon>Gammaproteobacteria</taxon>
        <taxon>Pseudomonadales</taxon>
        <taxon>Pseudomonadaceae</taxon>
        <taxon>Pseudomonas</taxon>
        <taxon>Pseudomonas syringae</taxon>
    </lineage>
</organism>
<dbReference type="AlphaFoldDB" id="A0A0N0XCD1"/>
<proteinExistence type="predicted"/>
<accession>A0A0N0XCD1</accession>
<reference evidence="1 2" key="2">
    <citation type="submission" date="2015-10" db="EMBL/GenBank/DDBJ databases">
        <title>Comparative genomics and high-throughput reverse genetic screens identify a new phytobacterial MAMP and an Arabidopsis receptor required for immune elicitation.</title>
        <authorList>
            <person name="Mott G.A."/>
            <person name="Thakur S."/>
            <person name="Wang P.W."/>
            <person name="Desveaux D."/>
            <person name="Guttman D.S."/>
        </authorList>
    </citation>
    <scope>NUCLEOTIDE SEQUENCE [LARGE SCALE GENOMIC DNA]</scope>
    <source>
        <strain evidence="1 2">0788_9</strain>
    </source>
</reference>
<reference evidence="1 2" key="1">
    <citation type="submission" date="2015-07" db="EMBL/GenBank/DDBJ databases">
        <authorList>
            <person name="Noorani M."/>
        </authorList>
    </citation>
    <scope>NUCLEOTIDE SEQUENCE [LARGE SCALE GENOMIC DNA]</scope>
    <source>
        <strain evidence="1 2">0788_9</strain>
    </source>
</reference>
<name>A0A0N0XCD1_PSESX</name>
<sequence>MIGASHTILIASGKRRFAHTGKHCVVLRRMHSAAQYIALVMLLRDRP</sequence>
<dbReference type="EMBL" id="LGLN01000033">
    <property type="protein sequence ID" value="KPC33135.1"/>
    <property type="molecule type" value="Genomic_DNA"/>
</dbReference>